<evidence type="ECO:0000256" key="1">
    <source>
        <dbReference type="ARBA" id="ARBA00001941"/>
    </source>
</evidence>
<feature type="signal peptide" evidence="9">
    <location>
        <begin position="1"/>
        <end position="23"/>
    </location>
</feature>
<dbReference type="GO" id="GO:0016810">
    <property type="term" value="F:hydrolase activity, acting on carbon-nitrogen (but not peptide) bonds"/>
    <property type="evidence" value="ECO:0007669"/>
    <property type="project" value="InterPro"/>
</dbReference>
<keyword evidence="3" id="KW-0325">Glycoprotein</keyword>
<evidence type="ECO:0000313" key="11">
    <source>
        <dbReference type="EMBL" id="SJX61882.1"/>
    </source>
</evidence>
<keyword evidence="3" id="KW-0336">GPI-anchor</keyword>
<dbReference type="GO" id="GO:0098552">
    <property type="term" value="C:side of membrane"/>
    <property type="evidence" value="ECO:0007669"/>
    <property type="project" value="UniProtKB-KW"/>
</dbReference>
<evidence type="ECO:0000256" key="2">
    <source>
        <dbReference type="ARBA" id="ARBA00004609"/>
    </source>
</evidence>
<organism evidence="11 12">
    <name type="scientific">Sporisorium reilianum f. sp. reilianum</name>
    <dbReference type="NCBI Taxonomy" id="72559"/>
    <lineage>
        <taxon>Eukaryota</taxon>
        <taxon>Fungi</taxon>
        <taxon>Dikarya</taxon>
        <taxon>Basidiomycota</taxon>
        <taxon>Ustilaginomycotina</taxon>
        <taxon>Ustilaginomycetes</taxon>
        <taxon>Ustilaginales</taxon>
        <taxon>Ustilaginaceae</taxon>
        <taxon>Sporisorium</taxon>
    </lineage>
</organism>
<protein>
    <submittedName>
        <fullName evidence="11">Related to deacetylase</fullName>
    </submittedName>
</protein>
<feature type="domain" description="NodB homology" evidence="10">
    <location>
        <begin position="81"/>
        <end position="266"/>
    </location>
</feature>
<dbReference type="PANTHER" id="PTHR46471">
    <property type="entry name" value="CHITIN DEACETYLASE"/>
    <property type="match status" value="1"/>
</dbReference>
<gene>
    <name evidence="11" type="ORF">SRS1_12866</name>
</gene>
<dbReference type="InterPro" id="IPR011330">
    <property type="entry name" value="Glyco_hydro/deAcase_b/a-brl"/>
</dbReference>
<keyword evidence="7" id="KW-0119">Carbohydrate metabolism</keyword>
<evidence type="ECO:0000256" key="4">
    <source>
        <dbReference type="ARBA" id="ARBA00022723"/>
    </source>
</evidence>
<dbReference type="Proteomes" id="UP000239563">
    <property type="component" value="Chromosome III"/>
</dbReference>
<dbReference type="Gene3D" id="3.20.20.370">
    <property type="entry name" value="Glycoside hydrolase/deacetylase"/>
    <property type="match status" value="1"/>
</dbReference>
<feature type="chain" id="PRO_5014627587" evidence="9">
    <location>
        <begin position="24"/>
        <end position="302"/>
    </location>
</feature>
<evidence type="ECO:0000256" key="3">
    <source>
        <dbReference type="ARBA" id="ARBA00022622"/>
    </source>
</evidence>
<evidence type="ECO:0000313" key="12">
    <source>
        <dbReference type="Proteomes" id="UP000239563"/>
    </source>
</evidence>
<dbReference type="GO" id="GO:0046872">
    <property type="term" value="F:metal ion binding"/>
    <property type="evidence" value="ECO:0007669"/>
    <property type="project" value="UniProtKB-KW"/>
</dbReference>
<keyword evidence="3" id="KW-0472">Membrane</keyword>
<keyword evidence="8" id="KW-0449">Lipoprotein</keyword>
<dbReference type="GO" id="GO:0005886">
    <property type="term" value="C:plasma membrane"/>
    <property type="evidence" value="ECO:0007669"/>
    <property type="project" value="UniProtKB-SubCell"/>
</dbReference>
<proteinExistence type="predicted"/>
<evidence type="ECO:0000256" key="9">
    <source>
        <dbReference type="SAM" id="SignalP"/>
    </source>
</evidence>
<dbReference type="SUPFAM" id="SSF88713">
    <property type="entry name" value="Glycoside hydrolase/deacetylase"/>
    <property type="match status" value="1"/>
</dbReference>
<comment type="cofactor">
    <cofactor evidence="1">
        <name>Co(2+)</name>
        <dbReference type="ChEBI" id="CHEBI:48828"/>
    </cofactor>
</comment>
<dbReference type="GO" id="GO:0005975">
    <property type="term" value="P:carbohydrate metabolic process"/>
    <property type="evidence" value="ECO:0007669"/>
    <property type="project" value="InterPro"/>
</dbReference>
<dbReference type="EMBL" id="LT795056">
    <property type="protein sequence ID" value="SJX61882.1"/>
    <property type="molecule type" value="Genomic_DNA"/>
</dbReference>
<reference evidence="11 12" key="1">
    <citation type="submission" date="2017-02" db="EMBL/GenBank/DDBJ databases">
        <authorList>
            <person name="Peterson S.W."/>
        </authorList>
    </citation>
    <scope>NUCLEOTIDE SEQUENCE [LARGE SCALE GENOMIC DNA]</scope>
    <source>
        <strain evidence="11 12">SRS1_H2-8</strain>
    </source>
</reference>
<sequence>MRFSNILAAGAALGAALLAPATASPTVMSRIPDHISPNVRRELAAMPASDYTLYQRQVGRGHAHKRGAQINGVQLGCKRKNCLSITFDDGPYLYERKIVNTLANAGNQKATFFVNGNNWRCIYDQPQVDALRYTYEHKHQICSHTWSHPNISTLTNRQLDVQVQLVEDALWKIIGAVPACIRAPYGEIRPDQVRYLNDRWGLVVVGWNEDTGDADGAGVQAGLDLYHRLHTPEQAIVLNHETVKATANTVIPQAVNLVKQNGYSGSHTVGHTVGFKPYKVVGNYQNRDSSWTCDGTPAPGAS</sequence>
<dbReference type="PANTHER" id="PTHR46471:SF2">
    <property type="entry name" value="CHITIN DEACETYLASE-RELATED"/>
    <property type="match status" value="1"/>
</dbReference>
<keyword evidence="4" id="KW-0479">Metal-binding</keyword>
<dbReference type="AlphaFoldDB" id="A0A2N8UAY2"/>
<accession>A0A2N8UAY2</accession>
<keyword evidence="5 9" id="KW-0732">Signal</keyword>
<evidence type="ECO:0000256" key="6">
    <source>
        <dbReference type="ARBA" id="ARBA00022801"/>
    </source>
</evidence>
<evidence type="ECO:0000256" key="8">
    <source>
        <dbReference type="ARBA" id="ARBA00023288"/>
    </source>
</evidence>
<comment type="subcellular location">
    <subcellularLocation>
        <location evidence="2">Cell membrane</location>
        <topology evidence="2">Lipid-anchor</topology>
        <topology evidence="2">GPI-anchor</topology>
    </subcellularLocation>
</comment>
<evidence type="ECO:0000256" key="7">
    <source>
        <dbReference type="ARBA" id="ARBA00023277"/>
    </source>
</evidence>
<dbReference type="InterPro" id="IPR002509">
    <property type="entry name" value="NODB_dom"/>
</dbReference>
<dbReference type="PROSITE" id="PS51677">
    <property type="entry name" value="NODB"/>
    <property type="match status" value="1"/>
</dbReference>
<evidence type="ECO:0000256" key="5">
    <source>
        <dbReference type="ARBA" id="ARBA00022729"/>
    </source>
</evidence>
<name>A0A2N8UAY2_9BASI</name>
<keyword evidence="6" id="KW-0378">Hydrolase</keyword>
<dbReference type="Pfam" id="PF01522">
    <property type="entry name" value="Polysacc_deac_1"/>
    <property type="match status" value="1"/>
</dbReference>
<evidence type="ECO:0000259" key="10">
    <source>
        <dbReference type="PROSITE" id="PS51677"/>
    </source>
</evidence>